<comment type="caution">
    <text evidence="2">The sequence shown here is derived from an EMBL/GenBank/DDBJ whole genome shotgun (WGS) entry which is preliminary data.</text>
</comment>
<accession>A0A0A2SVH8</accession>
<name>A0A0A2SVH8_9GAMM</name>
<evidence type="ECO:0000313" key="3">
    <source>
        <dbReference type="Proteomes" id="UP000054422"/>
    </source>
</evidence>
<sequence length="68" mass="7780">MNSLNYVQCLFIHTQSQIFVLPRGLAFHCLTQNQGTCLTWQHIAKTPSPIQKINKSKRQRKPGNPCSK</sequence>
<gene>
    <name evidence="2" type="ORF">EP47_02270</name>
</gene>
<protein>
    <submittedName>
        <fullName evidence="2">Uncharacterized protein</fullName>
    </submittedName>
</protein>
<reference evidence="2 3" key="1">
    <citation type="submission" date="2014-05" db="EMBL/GenBank/DDBJ databases">
        <authorList>
            <person name="Rizzardi K."/>
            <person name="Winiecka-Krusnell J."/>
            <person name="Ramliden M."/>
            <person name="Alm E."/>
            <person name="Andersson S."/>
            <person name="Byfors S."/>
        </authorList>
    </citation>
    <scope>NUCLEOTIDE SEQUENCE [LARGE SCALE GENOMIC DNA]</scope>
    <source>
        <strain evidence="2 3">LEGN</strain>
    </source>
</reference>
<organism evidence="2 3">
    <name type="scientific">Legionella norrlandica</name>
    <dbReference type="NCBI Taxonomy" id="1498499"/>
    <lineage>
        <taxon>Bacteria</taxon>
        <taxon>Pseudomonadati</taxon>
        <taxon>Pseudomonadota</taxon>
        <taxon>Gammaproteobacteria</taxon>
        <taxon>Legionellales</taxon>
        <taxon>Legionellaceae</taxon>
        <taxon>Legionella</taxon>
    </lineage>
</organism>
<dbReference type="EMBL" id="JNCF01000018">
    <property type="protein sequence ID" value="KGP63394.1"/>
    <property type="molecule type" value="Genomic_DNA"/>
</dbReference>
<keyword evidence="3" id="KW-1185">Reference proteome</keyword>
<evidence type="ECO:0000313" key="2">
    <source>
        <dbReference type="EMBL" id="KGP63394.1"/>
    </source>
</evidence>
<proteinExistence type="predicted"/>
<feature type="region of interest" description="Disordered" evidence="1">
    <location>
        <begin position="49"/>
        <end position="68"/>
    </location>
</feature>
<dbReference type="Proteomes" id="UP000054422">
    <property type="component" value="Unassembled WGS sequence"/>
</dbReference>
<dbReference type="AlphaFoldDB" id="A0A0A2SVH8"/>
<evidence type="ECO:0000256" key="1">
    <source>
        <dbReference type="SAM" id="MobiDB-lite"/>
    </source>
</evidence>